<dbReference type="GO" id="GO:0009231">
    <property type="term" value="P:riboflavin biosynthetic process"/>
    <property type="evidence" value="ECO:0007669"/>
    <property type="project" value="UniProtKB-UniPathway"/>
</dbReference>
<evidence type="ECO:0000313" key="5">
    <source>
        <dbReference type="Proteomes" id="UP000567186"/>
    </source>
</evidence>
<dbReference type="AlphaFoldDB" id="A0A7Y0NJ59"/>
<evidence type="ECO:0000259" key="3">
    <source>
        <dbReference type="Pfam" id="PF00925"/>
    </source>
</evidence>
<evidence type="ECO:0000313" key="4">
    <source>
        <dbReference type="EMBL" id="NMT61969.1"/>
    </source>
</evidence>
<name>A0A7Y0NJ59_9GAMM</name>
<dbReference type="EMBL" id="JABCKY010000001">
    <property type="protein sequence ID" value="NMT61969.1"/>
    <property type="molecule type" value="Genomic_DNA"/>
</dbReference>
<keyword evidence="2" id="KW-0686">Riboflavin biosynthesis</keyword>
<dbReference type="InterPro" id="IPR032677">
    <property type="entry name" value="GTP_cyclohydro_II"/>
</dbReference>
<evidence type="ECO:0000256" key="1">
    <source>
        <dbReference type="ARBA" id="ARBA00005104"/>
    </source>
</evidence>
<dbReference type="SUPFAM" id="SSF142695">
    <property type="entry name" value="RibA-like"/>
    <property type="match status" value="1"/>
</dbReference>
<protein>
    <recommendedName>
        <fullName evidence="3">GTP cyclohydrolase II domain-containing protein</fullName>
    </recommendedName>
</protein>
<sequence length="88" mass="10183">MGKETKIQLETKHGKLITYTHTLNNETCVVIRSEILPRSPFLRIHSSCLFSESFHATDCDCASQLDAALEYIKKMVDSLYIYIKREEE</sequence>
<comment type="pathway">
    <text evidence="1">Cofactor biosynthesis; riboflavin biosynthesis.</text>
</comment>
<dbReference type="UniPathway" id="UPA00275"/>
<dbReference type="InterPro" id="IPR036144">
    <property type="entry name" value="RibA-like_sf"/>
</dbReference>
<comment type="caution">
    <text evidence="4">The sequence shown here is derived from an EMBL/GenBank/DDBJ whole genome shotgun (WGS) entry which is preliminary data.</text>
</comment>
<dbReference type="OrthoDB" id="9793111at2"/>
<gene>
    <name evidence="4" type="ORF">HIU99_00010</name>
</gene>
<dbReference type="PANTHER" id="PTHR21327">
    <property type="entry name" value="GTP CYCLOHYDROLASE II-RELATED"/>
    <property type="match status" value="1"/>
</dbReference>
<dbReference type="GO" id="GO:0008686">
    <property type="term" value="F:3,4-dihydroxy-2-butanone-4-phosphate synthase activity"/>
    <property type="evidence" value="ECO:0007669"/>
    <property type="project" value="TreeGrafter"/>
</dbReference>
<dbReference type="PANTHER" id="PTHR21327:SF38">
    <property type="entry name" value="3,4-DIHYDROXY-2-BUTANONE 4-PHOSPHATE SYNTHASE"/>
    <property type="match status" value="1"/>
</dbReference>
<keyword evidence="5" id="KW-1185">Reference proteome</keyword>
<dbReference type="Gene3D" id="3.40.50.10990">
    <property type="entry name" value="GTP cyclohydrolase II"/>
    <property type="match status" value="1"/>
</dbReference>
<dbReference type="GO" id="GO:0005829">
    <property type="term" value="C:cytosol"/>
    <property type="evidence" value="ECO:0007669"/>
    <property type="project" value="TreeGrafter"/>
</dbReference>
<accession>A0A7Y0NJ59</accession>
<organism evidence="4 5">
    <name type="scientific">Marinobacter orientalis</name>
    <dbReference type="NCBI Taxonomy" id="1928859"/>
    <lineage>
        <taxon>Bacteria</taxon>
        <taxon>Pseudomonadati</taxon>
        <taxon>Pseudomonadota</taxon>
        <taxon>Gammaproteobacteria</taxon>
        <taxon>Pseudomonadales</taxon>
        <taxon>Marinobacteraceae</taxon>
        <taxon>Marinobacter</taxon>
    </lineage>
</organism>
<dbReference type="Proteomes" id="UP000567186">
    <property type="component" value="Unassembled WGS sequence"/>
</dbReference>
<dbReference type="Pfam" id="PF00925">
    <property type="entry name" value="GTP_cyclohydro2"/>
    <property type="match status" value="1"/>
</dbReference>
<proteinExistence type="predicted"/>
<feature type="domain" description="GTP cyclohydrolase II" evidence="3">
    <location>
        <begin position="6"/>
        <end position="87"/>
    </location>
</feature>
<reference evidence="4 5" key="1">
    <citation type="submission" date="2020-04" db="EMBL/GenBank/DDBJ databases">
        <title>Marinobacter oceani sp. nov., isolated from marine solar saltern.</title>
        <authorList>
            <person name="Chen X.-Y."/>
        </authorList>
    </citation>
    <scope>NUCLEOTIDE SEQUENCE [LARGE SCALE GENOMIC DNA]</scope>
    <source>
        <strain evidence="4 5">W62</strain>
    </source>
</reference>
<evidence type="ECO:0000256" key="2">
    <source>
        <dbReference type="ARBA" id="ARBA00022619"/>
    </source>
</evidence>